<comment type="caution">
    <text evidence="5">The sequence shown here is derived from an EMBL/GenBank/DDBJ whole genome shotgun (WGS) entry which is preliminary data.</text>
</comment>
<dbReference type="InterPro" id="IPR000835">
    <property type="entry name" value="HTH_MarR-typ"/>
</dbReference>
<dbReference type="RefSeq" id="WP_116176549.1">
    <property type="nucleotide sequence ID" value="NZ_CP144375.1"/>
</dbReference>
<dbReference type="InterPro" id="IPR036388">
    <property type="entry name" value="WH-like_DNA-bd_sf"/>
</dbReference>
<keyword evidence="6" id="KW-1185">Reference proteome</keyword>
<dbReference type="EMBL" id="QUNO01000008">
    <property type="protein sequence ID" value="REH44600.1"/>
    <property type="molecule type" value="Genomic_DNA"/>
</dbReference>
<dbReference type="PROSITE" id="PS01117">
    <property type="entry name" value="HTH_MARR_1"/>
    <property type="match status" value="1"/>
</dbReference>
<reference evidence="5 6" key="1">
    <citation type="submission" date="2018-08" db="EMBL/GenBank/DDBJ databases">
        <title>Genomic Encyclopedia of Archaeal and Bacterial Type Strains, Phase II (KMG-II): from individual species to whole genera.</title>
        <authorList>
            <person name="Goeker M."/>
        </authorList>
    </citation>
    <scope>NUCLEOTIDE SEQUENCE [LARGE SCALE GENOMIC DNA]</scope>
    <source>
        <strain evidence="5 6">DSM 45791</strain>
    </source>
</reference>
<keyword evidence="3" id="KW-0804">Transcription</keyword>
<dbReference type="Gene3D" id="1.10.287.100">
    <property type="match status" value="1"/>
</dbReference>
<keyword evidence="2 5" id="KW-0238">DNA-binding</keyword>
<dbReference type="SMART" id="SM00347">
    <property type="entry name" value="HTH_MARR"/>
    <property type="match status" value="1"/>
</dbReference>
<gene>
    <name evidence="5" type="ORF">BCF44_10880</name>
</gene>
<dbReference type="OrthoDB" id="4569656at2"/>
<evidence type="ECO:0000256" key="3">
    <source>
        <dbReference type="ARBA" id="ARBA00023163"/>
    </source>
</evidence>
<evidence type="ECO:0000313" key="6">
    <source>
        <dbReference type="Proteomes" id="UP000256269"/>
    </source>
</evidence>
<evidence type="ECO:0000259" key="4">
    <source>
        <dbReference type="PROSITE" id="PS50995"/>
    </source>
</evidence>
<evidence type="ECO:0000256" key="1">
    <source>
        <dbReference type="ARBA" id="ARBA00023015"/>
    </source>
</evidence>
<organism evidence="5 6">
    <name type="scientific">Kutzneria buriramensis</name>
    <dbReference type="NCBI Taxonomy" id="1045776"/>
    <lineage>
        <taxon>Bacteria</taxon>
        <taxon>Bacillati</taxon>
        <taxon>Actinomycetota</taxon>
        <taxon>Actinomycetes</taxon>
        <taxon>Pseudonocardiales</taxon>
        <taxon>Pseudonocardiaceae</taxon>
        <taxon>Kutzneria</taxon>
    </lineage>
</organism>
<dbReference type="InterPro" id="IPR023187">
    <property type="entry name" value="Tscrpt_reg_MarR-type_CS"/>
</dbReference>
<accession>A0A3E0HFN3</accession>
<proteinExistence type="predicted"/>
<dbReference type="SUPFAM" id="SSF46785">
    <property type="entry name" value="Winged helix' DNA-binding domain"/>
    <property type="match status" value="1"/>
</dbReference>
<dbReference type="Gene3D" id="1.10.10.10">
    <property type="entry name" value="Winged helix-like DNA-binding domain superfamily/Winged helix DNA-binding domain"/>
    <property type="match status" value="1"/>
</dbReference>
<protein>
    <submittedName>
        <fullName evidence="5">DNA-binding MarR family transcriptional regulator</fullName>
    </submittedName>
</protein>
<dbReference type="Proteomes" id="UP000256269">
    <property type="component" value="Unassembled WGS sequence"/>
</dbReference>
<dbReference type="GO" id="GO:0003700">
    <property type="term" value="F:DNA-binding transcription factor activity"/>
    <property type="evidence" value="ECO:0007669"/>
    <property type="project" value="InterPro"/>
</dbReference>
<feature type="domain" description="HTH marR-type" evidence="4">
    <location>
        <begin position="3"/>
        <end position="139"/>
    </location>
</feature>
<dbReference type="InterPro" id="IPR036390">
    <property type="entry name" value="WH_DNA-bd_sf"/>
</dbReference>
<dbReference type="AlphaFoldDB" id="A0A3E0HFN3"/>
<dbReference type="PANTHER" id="PTHR39515">
    <property type="entry name" value="CONSERVED PROTEIN"/>
    <property type="match status" value="1"/>
</dbReference>
<dbReference type="GO" id="GO:0003677">
    <property type="term" value="F:DNA binding"/>
    <property type="evidence" value="ECO:0007669"/>
    <property type="project" value="UniProtKB-KW"/>
</dbReference>
<dbReference type="Pfam" id="PF01047">
    <property type="entry name" value="MarR"/>
    <property type="match status" value="1"/>
</dbReference>
<dbReference type="InterPro" id="IPR052526">
    <property type="entry name" value="HTH-type_Bedaq_tolerance"/>
</dbReference>
<dbReference type="PROSITE" id="PS50995">
    <property type="entry name" value="HTH_MARR_2"/>
    <property type="match status" value="1"/>
</dbReference>
<evidence type="ECO:0000313" key="5">
    <source>
        <dbReference type="EMBL" id="REH44600.1"/>
    </source>
</evidence>
<name>A0A3E0HFN3_9PSEU</name>
<dbReference type="PANTHER" id="PTHR39515:SF2">
    <property type="entry name" value="HTH-TYPE TRANSCRIPTIONAL REGULATOR RV0880"/>
    <property type="match status" value="1"/>
</dbReference>
<evidence type="ECO:0000256" key="2">
    <source>
        <dbReference type="ARBA" id="ARBA00023125"/>
    </source>
</evidence>
<sequence length="140" mass="15798">MHRDENVRRIRSGVVRLSRRLRAERPADALAPTKISVLAQLYRNGRMSAGDLADLERLQPQSLTRTLAALEADGLIVRRPDELDRRQHLIGITEAGLAALSEDMQARERWLAKAMDIHLTPSERRLLADAADLMDRLADD</sequence>
<keyword evidence="1" id="KW-0805">Transcription regulation</keyword>